<name>A0A1T5EAQ9_9SPHN</name>
<feature type="domain" description="PhoD-like phosphatase metallophosphatase" evidence="1">
    <location>
        <begin position="145"/>
        <end position="491"/>
    </location>
</feature>
<dbReference type="OrthoDB" id="327733at2"/>
<protein>
    <submittedName>
        <fullName evidence="3">Alkaline phosphatase D</fullName>
    </submittedName>
</protein>
<proteinExistence type="predicted"/>
<dbReference type="PANTHER" id="PTHR43606">
    <property type="entry name" value="PHOSPHATASE, PUTATIVE (AFU_ORTHOLOGUE AFUA_6G08710)-RELATED"/>
    <property type="match status" value="1"/>
</dbReference>
<keyword evidence="4" id="KW-1185">Reference proteome</keyword>
<feature type="domain" description="Phospholipase D N-terminal" evidence="2">
    <location>
        <begin position="36"/>
        <end position="132"/>
    </location>
</feature>
<dbReference type="InterPro" id="IPR052900">
    <property type="entry name" value="Phospholipid_Metab_Enz"/>
</dbReference>
<dbReference type="SUPFAM" id="SSF56300">
    <property type="entry name" value="Metallo-dependent phosphatases"/>
    <property type="match status" value="1"/>
</dbReference>
<organism evidence="3 4">
    <name type="scientific">Sphingopyxis flava</name>
    <dbReference type="NCBI Taxonomy" id="1507287"/>
    <lineage>
        <taxon>Bacteria</taxon>
        <taxon>Pseudomonadati</taxon>
        <taxon>Pseudomonadota</taxon>
        <taxon>Alphaproteobacteria</taxon>
        <taxon>Sphingomonadales</taxon>
        <taxon>Sphingomonadaceae</taxon>
        <taxon>Sphingopyxis</taxon>
    </lineage>
</organism>
<evidence type="ECO:0000259" key="2">
    <source>
        <dbReference type="Pfam" id="PF16655"/>
    </source>
</evidence>
<reference evidence="4" key="1">
    <citation type="submission" date="2017-02" db="EMBL/GenBank/DDBJ databases">
        <authorList>
            <person name="Varghese N."/>
            <person name="Submissions S."/>
        </authorList>
    </citation>
    <scope>NUCLEOTIDE SEQUENCE [LARGE SCALE GENOMIC DNA]</scope>
    <source>
        <strain evidence="4">R11H</strain>
    </source>
</reference>
<evidence type="ECO:0000313" key="4">
    <source>
        <dbReference type="Proteomes" id="UP000190044"/>
    </source>
</evidence>
<dbReference type="Pfam" id="PF09423">
    <property type="entry name" value="PhoD"/>
    <property type="match status" value="1"/>
</dbReference>
<dbReference type="Proteomes" id="UP000190044">
    <property type="component" value="Unassembled WGS sequence"/>
</dbReference>
<dbReference type="InterPro" id="IPR018946">
    <property type="entry name" value="PhoD-like_MPP"/>
</dbReference>
<dbReference type="InterPro" id="IPR032093">
    <property type="entry name" value="PhoD_N"/>
</dbReference>
<dbReference type="PANTHER" id="PTHR43606:SF2">
    <property type="entry name" value="ALKALINE PHOSPHATASE FAMILY PROTEIN (AFU_ORTHOLOGUE AFUA_5G03860)"/>
    <property type="match status" value="1"/>
</dbReference>
<dbReference type="EMBL" id="FUYP01000020">
    <property type="protein sequence ID" value="SKB80933.1"/>
    <property type="molecule type" value="Genomic_DNA"/>
</dbReference>
<dbReference type="Pfam" id="PF16655">
    <property type="entry name" value="PhoD_N"/>
    <property type="match status" value="1"/>
</dbReference>
<dbReference type="Gene3D" id="3.60.21.70">
    <property type="entry name" value="PhoD-like phosphatase"/>
    <property type="match status" value="1"/>
</dbReference>
<dbReference type="InterPro" id="IPR038607">
    <property type="entry name" value="PhoD-like_sf"/>
</dbReference>
<evidence type="ECO:0000313" key="3">
    <source>
        <dbReference type="EMBL" id="SKB80933.1"/>
    </source>
</evidence>
<dbReference type="RefSeq" id="WP_079639506.1">
    <property type="nucleotide sequence ID" value="NZ_FUYP01000020.1"/>
</dbReference>
<dbReference type="AlphaFoldDB" id="A0A1T5EAQ9"/>
<evidence type="ECO:0000259" key="1">
    <source>
        <dbReference type="Pfam" id="PF09423"/>
    </source>
</evidence>
<dbReference type="Gene3D" id="2.60.40.380">
    <property type="entry name" value="Purple acid phosphatase-like, N-terminal"/>
    <property type="match status" value="1"/>
</dbReference>
<sequence>MVSRRHFLATATLAGLSAPAILRAEGGLFRDFPFSLGVAAGDPSSDGFVIWTRLAPEPMAPHGGMPLAPVPVEWEVASDGGFRDVVAKGTELAHPELAHSVHVEVGGLKSDRPYYYRFTAAGERSLRGRARTLPAVGASVDTLKFGVCGCQHFESGFFGAYRHLAREDLAFVYHYGDFIYEYSQDYLFTDGLPSRPVRKNALRNLIDLSDFRTAYSQQLGDIDLQAARSSHAFLSSFDDHEIRNDWVSDRDNWKLGLDAEDPDAPPPEVFMLKKQAAMQAWYEHMPVRRALLPRGGMVALNRELRYGNLVSMQLLDTRQYRDDQPCGDGFKPACPGVFDKNAQVLGKAQEAWLAKNLGEGGARWNAIAQQVTMMSLDRRRFPGEKQKILNLDSWAGYEAPRERMLARLGGVNNAVVLTGDEHQNFCGDLILKDKVVAGEFVGTSISSGGDGSDKRPGTDEWLARNPELKFANDQRGYMVCEVGREAWQTHFMVVDKVSTPVNTLSRRATGVIENGVAGIKMSA</sequence>
<accession>A0A1T5EAQ9</accession>
<dbReference type="CDD" id="cd07389">
    <property type="entry name" value="MPP_PhoD"/>
    <property type="match status" value="1"/>
</dbReference>
<dbReference type="InterPro" id="IPR029052">
    <property type="entry name" value="Metallo-depent_PP-like"/>
</dbReference>
<gene>
    <name evidence="3" type="ORF">SAMN06295937_102035</name>
</gene>